<proteinExistence type="predicted"/>
<organism evidence="1">
    <name type="scientific">freshwater metagenome</name>
    <dbReference type="NCBI Taxonomy" id="449393"/>
    <lineage>
        <taxon>unclassified sequences</taxon>
        <taxon>metagenomes</taxon>
        <taxon>ecological metagenomes</taxon>
    </lineage>
</organism>
<name>A0A6J7KKI1_9ZZZZ</name>
<accession>A0A6J7KKI1</accession>
<sequence>MLALALALALVLVLALALELVRPQDLYRKQRMLFQFYMQLFDNFYLRKPSLFYHLVDLYLIMEFQIHILLIQHPM</sequence>
<protein>
    <submittedName>
        <fullName evidence="1">Unannotated protein</fullName>
    </submittedName>
</protein>
<evidence type="ECO:0000313" key="1">
    <source>
        <dbReference type="EMBL" id="CAB4956041.1"/>
    </source>
</evidence>
<dbReference type="AlphaFoldDB" id="A0A6J7KKI1"/>
<gene>
    <name evidence="1" type="ORF">UFOPK3564_03763</name>
</gene>
<dbReference type="EMBL" id="CAFBMK010000402">
    <property type="protein sequence ID" value="CAB4956041.1"/>
    <property type="molecule type" value="Genomic_DNA"/>
</dbReference>
<reference evidence="1" key="1">
    <citation type="submission" date="2020-05" db="EMBL/GenBank/DDBJ databases">
        <authorList>
            <person name="Chiriac C."/>
            <person name="Salcher M."/>
            <person name="Ghai R."/>
            <person name="Kavagutti S V."/>
        </authorList>
    </citation>
    <scope>NUCLEOTIDE SEQUENCE</scope>
</reference>